<dbReference type="EMBL" id="JACIDT010000009">
    <property type="protein sequence ID" value="MBB3926988.1"/>
    <property type="molecule type" value="Genomic_DNA"/>
</dbReference>
<organism evidence="2 3">
    <name type="scientific">Sphingobium jiangsuense</name>
    <dbReference type="NCBI Taxonomy" id="870476"/>
    <lineage>
        <taxon>Bacteria</taxon>
        <taxon>Pseudomonadati</taxon>
        <taxon>Pseudomonadota</taxon>
        <taxon>Alphaproteobacteria</taxon>
        <taxon>Sphingomonadales</taxon>
        <taxon>Sphingomonadaceae</taxon>
        <taxon>Sphingobium</taxon>
    </lineage>
</organism>
<evidence type="ECO:0000313" key="3">
    <source>
        <dbReference type="Proteomes" id="UP000571950"/>
    </source>
</evidence>
<evidence type="ECO:0000313" key="2">
    <source>
        <dbReference type="EMBL" id="MBB3926988.1"/>
    </source>
</evidence>
<feature type="compositionally biased region" description="Basic residues" evidence="1">
    <location>
        <begin position="111"/>
        <end position="122"/>
    </location>
</feature>
<protein>
    <recommendedName>
        <fullName evidence="4">Cell envelope biogenesis protein TolA</fullName>
    </recommendedName>
</protein>
<keyword evidence="3" id="KW-1185">Reference proteome</keyword>
<feature type="compositionally biased region" description="Basic and acidic residues" evidence="1">
    <location>
        <begin position="123"/>
        <end position="135"/>
    </location>
</feature>
<accession>A0A7W6BHF9</accession>
<dbReference type="RefSeq" id="WP_188072496.1">
    <property type="nucleotide sequence ID" value="NZ_JACIDT010000009.1"/>
</dbReference>
<sequence length="196" mass="22247">MPRAQKLKVYRTPIGFHDAYVAATSRKAALKAWGSDADLFARGIAEQVEDPELMREPLARPGTVVRRLRATREEQLAALPERKPARRAARGPVEADASPVRRAEAPPVPRKAPRPKPRPKPKPRPDRGALDKAEEALAAAGARHAAEQAEIARRQAALDRERRQLERRQDKERATLERRAETARARYERAMRDWRR</sequence>
<gene>
    <name evidence="2" type="ORF">GGR43_002711</name>
</gene>
<dbReference type="Proteomes" id="UP000571950">
    <property type="component" value="Unassembled WGS sequence"/>
</dbReference>
<evidence type="ECO:0008006" key="4">
    <source>
        <dbReference type="Google" id="ProtNLM"/>
    </source>
</evidence>
<feature type="region of interest" description="Disordered" evidence="1">
    <location>
        <begin position="75"/>
        <end position="196"/>
    </location>
</feature>
<comment type="caution">
    <text evidence="2">The sequence shown here is derived from an EMBL/GenBank/DDBJ whole genome shotgun (WGS) entry which is preliminary data.</text>
</comment>
<evidence type="ECO:0000256" key="1">
    <source>
        <dbReference type="SAM" id="MobiDB-lite"/>
    </source>
</evidence>
<feature type="compositionally biased region" description="Basic and acidic residues" evidence="1">
    <location>
        <begin position="144"/>
        <end position="196"/>
    </location>
</feature>
<proteinExistence type="predicted"/>
<reference evidence="2 3" key="1">
    <citation type="submission" date="2020-08" db="EMBL/GenBank/DDBJ databases">
        <title>Genomic Encyclopedia of Type Strains, Phase IV (KMG-IV): sequencing the most valuable type-strain genomes for metagenomic binning, comparative biology and taxonomic classification.</title>
        <authorList>
            <person name="Goeker M."/>
        </authorList>
    </citation>
    <scope>NUCLEOTIDE SEQUENCE [LARGE SCALE GENOMIC DNA]</scope>
    <source>
        <strain evidence="2 3">DSM 26189</strain>
    </source>
</reference>
<dbReference type="AlphaFoldDB" id="A0A7W6BHF9"/>
<name>A0A7W6BHF9_9SPHN</name>